<accession>A0A4R6FQB1</accession>
<reference evidence="1 2" key="1">
    <citation type="submission" date="2019-03" db="EMBL/GenBank/DDBJ databases">
        <title>Genomic Encyclopedia of Type Strains, Phase IV (KMG-IV): sequencing the most valuable type-strain genomes for metagenomic binning, comparative biology and taxonomic classification.</title>
        <authorList>
            <person name="Goeker M."/>
        </authorList>
    </citation>
    <scope>NUCLEOTIDE SEQUENCE [LARGE SCALE GENOMIC DNA]</scope>
    <source>
        <strain evidence="1 2">DSM 25059</strain>
    </source>
</reference>
<dbReference type="AlphaFoldDB" id="A0A4R6FQB1"/>
<protein>
    <submittedName>
        <fullName evidence="1">Uncharacterized protein</fullName>
    </submittedName>
</protein>
<evidence type="ECO:0000313" key="2">
    <source>
        <dbReference type="Proteomes" id="UP000295493"/>
    </source>
</evidence>
<dbReference type="Proteomes" id="UP000295493">
    <property type="component" value="Unassembled WGS sequence"/>
</dbReference>
<name>A0A4R6FQB1_9SPHN</name>
<keyword evidence="2" id="KW-1185">Reference proteome</keyword>
<proteinExistence type="predicted"/>
<dbReference type="RefSeq" id="WP_133495511.1">
    <property type="nucleotide sequence ID" value="NZ_BMLU01000005.1"/>
</dbReference>
<organism evidence="1 2">
    <name type="scientific">Stakelama pacifica</name>
    <dbReference type="NCBI Taxonomy" id="517720"/>
    <lineage>
        <taxon>Bacteria</taxon>
        <taxon>Pseudomonadati</taxon>
        <taxon>Pseudomonadota</taxon>
        <taxon>Alphaproteobacteria</taxon>
        <taxon>Sphingomonadales</taxon>
        <taxon>Sphingomonadaceae</taxon>
        <taxon>Stakelama</taxon>
    </lineage>
</organism>
<comment type="caution">
    <text evidence="1">The sequence shown here is derived from an EMBL/GenBank/DDBJ whole genome shotgun (WGS) entry which is preliminary data.</text>
</comment>
<dbReference type="EMBL" id="SNWD01000005">
    <property type="protein sequence ID" value="TDN82974.1"/>
    <property type="molecule type" value="Genomic_DNA"/>
</dbReference>
<evidence type="ECO:0000313" key="1">
    <source>
        <dbReference type="EMBL" id="TDN82974.1"/>
    </source>
</evidence>
<dbReference type="OrthoDB" id="5438497at2"/>
<gene>
    <name evidence="1" type="ORF">EV664_105172</name>
</gene>
<sequence length="311" mass="33621">MSRVTPVQSNFNAGELSRRLHGRIDLNLYGIGMAELTGWIPLVEGGLDACPGFLRVDAAPGPCRLIPFQYSVTQSYIMAMAAGVAHFFTNDARIEADGAPVALTTLPYTLSEINALTWEQSYDVLYLFHPNHQTRALARVDADTFEASMLELENGPFEARNKDQALIVKASGVVGSVTLAASRGGQPYALFEPGDVGGLFELEADDFGNIPSWEPGVTVAINDLLTWNERVYAVVGGGEAMRTGTVAPVHNKGVEWDGIGKGQDINDEVAGGVQLEYLHDRFGVLRLTEYVDSATMQATVLRRLPFTTAGN</sequence>